<gene>
    <name evidence="2" type="ORF">TRIP_D310041</name>
</gene>
<keyword evidence="1" id="KW-1133">Transmembrane helix</keyword>
<keyword evidence="1" id="KW-0812">Transmembrane</keyword>
<sequence>MNTNQYFSFTRFIKLIKSDWLINYKKYILLFLTMLAIGYVFIYLNLPKRAYEGSSVFDANRYLNLLNISLFALIAFIGTSFPAFNSKKTARIYMLTPASTFEKYSAQFLGRIVITFILFLFAFWLDANLARLTVLGTIKENTPKIEAFSYSDLLRILKKDEFSHIFMPFLLLSTAMFFFAIRLFFNRNGILKTSLTFISFLFGIYLLFVLFSHIFYPETKGFDVHTSEYEVIRNLESGQILGIIIVSVSWIFLLVLGFFKLKEKEV</sequence>
<accession>A0A653ACB5</accession>
<feature type="transmembrane region" description="Helical" evidence="1">
    <location>
        <begin position="66"/>
        <end position="84"/>
    </location>
</feature>
<feature type="transmembrane region" description="Helical" evidence="1">
    <location>
        <begin position="27"/>
        <end position="46"/>
    </location>
</feature>
<evidence type="ECO:0000256" key="1">
    <source>
        <dbReference type="SAM" id="Phobius"/>
    </source>
</evidence>
<organism evidence="2">
    <name type="scientific">uncultured Paludibacter sp</name>
    <dbReference type="NCBI Taxonomy" id="497635"/>
    <lineage>
        <taxon>Bacteria</taxon>
        <taxon>Pseudomonadati</taxon>
        <taxon>Bacteroidota</taxon>
        <taxon>Bacteroidia</taxon>
        <taxon>Bacteroidales</taxon>
        <taxon>Paludibacteraceae</taxon>
        <taxon>Paludibacter</taxon>
        <taxon>environmental samples</taxon>
    </lineage>
</organism>
<keyword evidence="1" id="KW-0472">Membrane</keyword>
<reference evidence="2" key="1">
    <citation type="submission" date="2018-07" db="EMBL/GenBank/DDBJ databases">
        <authorList>
            <consortium name="Genoscope - CEA"/>
            <person name="William W."/>
        </authorList>
    </citation>
    <scope>NUCLEOTIDE SEQUENCE</scope>
    <source>
        <strain evidence="2">IK1</strain>
    </source>
</reference>
<feature type="transmembrane region" description="Helical" evidence="1">
    <location>
        <begin position="104"/>
        <end position="125"/>
    </location>
</feature>
<evidence type="ECO:0000313" key="2">
    <source>
        <dbReference type="EMBL" id="VBB45646.1"/>
    </source>
</evidence>
<feature type="transmembrane region" description="Helical" evidence="1">
    <location>
        <begin position="165"/>
        <end position="185"/>
    </location>
</feature>
<name>A0A653ACB5_9BACT</name>
<dbReference type="AlphaFoldDB" id="A0A653ACB5"/>
<dbReference type="EMBL" id="UPXZ01000025">
    <property type="protein sequence ID" value="VBB45646.1"/>
    <property type="molecule type" value="Genomic_DNA"/>
</dbReference>
<protein>
    <submittedName>
        <fullName evidence="2">Uncharacterized protein</fullName>
    </submittedName>
</protein>
<proteinExistence type="predicted"/>
<feature type="transmembrane region" description="Helical" evidence="1">
    <location>
        <begin position="240"/>
        <end position="259"/>
    </location>
</feature>
<feature type="transmembrane region" description="Helical" evidence="1">
    <location>
        <begin position="197"/>
        <end position="216"/>
    </location>
</feature>